<organism evidence="1 2">
    <name type="scientific">Scortum barcoo</name>
    <name type="common">barcoo grunter</name>
    <dbReference type="NCBI Taxonomy" id="214431"/>
    <lineage>
        <taxon>Eukaryota</taxon>
        <taxon>Metazoa</taxon>
        <taxon>Chordata</taxon>
        <taxon>Craniata</taxon>
        <taxon>Vertebrata</taxon>
        <taxon>Euteleostomi</taxon>
        <taxon>Actinopterygii</taxon>
        <taxon>Neopterygii</taxon>
        <taxon>Teleostei</taxon>
        <taxon>Neoteleostei</taxon>
        <taxon>Acanthomorphata</taxon>
        <taxon>Eupercaria</taxon>
        <taxon>Centrarchiformes</taxon>
        <taxon>Terapontoidei</taxon>
        <taxon>Terapontidae</taxon>
        <taxon>Scortum</taxon>
    </lineage>
</organism>
<evidence type="ECO:0000313" key="2">
    <source>
        <dbReference type="Proteomes" id="UP000831701"/>
    </source>
</evidence>
<comment type="caution">
    <text evidence="1">The sequence shown here is derived from an EMBL/GenBank/DDBJ whole genome shotgun (WGS) entry which is preliminary data.</text>
</comment>
<keyword evidence="2" id="KW-1185">Reference proteome</keyword>
<sequence>GGAEENKERSRLPKIWKNRRQQNQTAEDELHCEEALQQEEKEEQLEEVSRKLIIREEQLLSQDSLSEEEEDQLQRDLEVLKLQIRMAVHNTFSSSSSSSSSRQLEILRSAVAAIQQQEVQDRRWVGCVEDRVPAWRPQKFLSAHHALLQNMVESRLRSSEEDSSGSDGLSTPLKREVCRMGKRVKEDLLTVARTVRDCYPAQIDILNVYAGHYHQIFSARLTELAASDLEEDDCSYLLFWTNHYYPHEILKHEDLDGKIKTACLGSLLLPDHLDRLEDQYLTHKEDKVKLWLNTALKKEEESWQSGRKPELIDQYCFSPLAIDVIQVTDSSLAEFSCVIRDQNTAQRITAHLESFLANYKKCVEHFVKGSHGNVHSVVKAHLVCEQQLRDYITGQTGSLSEQQRRRCLDTLSALKDCGYRCFTWPIHTQLKERLSRLWTLAWLDGSLPVVDSLLDYLNQQLADLSDLKPACRQSSLLCVLHQDLALQYVKKMMRTGMKSREQQVGGAQRMIDDARKINDFFLEAGCSESRWLGEILCSLAEVIRLQDPGSVQLEMVSVARSFPDLSDDHVSALLSLKTGLSAADIRSIRRSVEENRLLDVSTDQSPLFFSKVKVKWINKKINQMGLKT</sequence>
<accession>A0ACB8WA21</accession>
<feature type="non-terminal residue" evidence="1">
    <location>
        <position position="1"/>
    </location>
</feature>
<protein>
    <submittedName>
        <fullName evidence="1">Uncharacterized protein</fullName>
    </submittedName>
</protein>
<reference evidence="1" key="1">
    <citation type="submission" date="2022-04" db="EMBL/GenBank/DDBJ databases">
        <title>Jade perch genome.</title>
        <authorList>
            <person name="Chao B."/>
        </authorList>
    </citation>
    <scope>NUCLEOTIDE SEQUENCE</scope>
    <source>
        <strain evidence="1">CB-2022</strain>
    </source>
</reference>
<dbReference type="EMBL" id="CM041543">
    <property type="protein sequence ID" value="KAI3364697.1"/>
    <property type="molecule type" value="Genomic_DNA"/>
</dbReference>
<dbReference type="Proteomes" id="UP000831701">
    <property type="component" value="Chromosome 13"/>
</dbReference>
<gene>
    <name evidence="1" type="ORF">L3Q82_011477</name>
</gene>
<name>A0ACB8WA21_9TELE</name>
<evidence type="ECO:0000313" key="1">
    <source>
        <dbReference type="EMBL" id="KAI3364697.1"/>
    </source>
</evidence>
<proteinExistence type="predicted"/>